<evidence type="ECO:0000256" key="2">
    <source>
        <dbReference type="ARBA" id="ARBA00022553"/>
    </source>
</evidence>
<dbReference type="EMBL" id="JACMSC010000009">
    <property type="protein sequence ID" value="KAG6506602.1"/>
    <property type="molecule type" value="Genomic_DNA"/>
</dbReference>
<feature type="domain" description="Protein kinase" evidence="12">
    <location>
        <begin position="355"/>
        <end position="646"/>
    </location>
</feature>
<dbReference type="Pfam" id="PF07714">
    <property type="entry name" value="PK_Tyr_Ser-Thr"/>
    <property type="match status" value="1"/>
</dbReference>
<dbReference type="PANTHER" id="PTHR48007">
    <property type="entry name" value="LEUCINE-RICH REPEAT RECEPTOR-LIKE PROTEIN KINASE PXC1"/>
    <property type="match status" value="1"/>
</dbReference>
<evidence type="ECO:0000256" key="6">
    <source>
        <dbReference type="ARBA" id="ARBA00022737"/>
    </source>
</evidence>
<evidence type="ECO:0000256" key="3">
    <source>
        <dbReference type="ARBA" id="ARBA00022614"/>
    </source>
</evidence>
<dbReference type="Proteomes" id="UP000734854">
    <property type="component" value="Unassembled WGS sequence"/>
</dbReference>
<dbReference type="Pfam" id="PF13855">
    <property type="entry name" value="LRR_8"/>
    <property type="match status" value="1"/>
</dbReference>
<comment type="subcellular location">
    <subcellularLocation>
        <location evidence="1">Membrane</location>
        <topology evidence="1">Single-pass membrane protein</topology>
    </subcellularLocation>
</comment>
<dbReference type="InterPro" id="IPR013210">
    <property type="entry name" value="LRR_N_plant-typ"/>
</dbReference>
<evidence type="ECO:0000256" key="8">
    <source>
        <dbReference type="ARBA" id="ARBA00023136"/>
    </source>
</evidence>
<evidence type="ECO:0000256" key="9">
    <source>
        <dbReference type="SAM" id="MobiDB-lite"/>
    </source>
</evidence>
<dbReference type="FunFam" id="3.80.10.10:FF:000722">
    <property type="entry name" value="Leucine-rich repeat receptor-like protein kinase"/>
    <property type="match status" value="1"/>
</dbReference>
<feature type="chain" id="PRO_5035312055" description="Protein kinase domain-containing protein" evidence="11">
    <location>
        <begin position="24"/>
        <end position="659"/>
    </location>
</feature>
<organism evidence="13 14">
    <name type="scientific">Zingiber officinale</name>
    <name type="common">Ginger</name>
    <name type="synonym">Amomum zingiber</name>
    <dbReference type="NCBI Taxonomy" id="94328"/>
    <lineage>
        <taxon>Eukaryota</taxon>
        <taxon>Viridiplantae</taxon>
        <taxon>Streptophyta</taxon>
        <taxon>Embryophyta</taxon>
        <taxon>Tracheophyta</taxon>
        <taxon>Spermatophyta</taxon>
        <taxon>Magnoliopsida</taxon>
        <taxon>Liliopsida</taxon>
        <taxon>Zingiberales</taxon>
        <taxon>Zingiberaceae</taxon>
        <taxon>Zingiber</taxon>
    </lineage>
</organism>
<sequence length="659" mass="70587">MPREAMAMTELLILLLLSISTSAALTTDGLALLAFKSAVSDDPTRALAAWIEFDDNPCSWTGVTCHLGRVVALALPDRELAGYLPSELSLLSELQYLSLPGNSLSGTLPVTLSVFRGLTDLDLSRNNLSGAIPSEIGLLTSLTHLDLSSNLLTGPLPPPIAALPHLSGVLNLSFNHLSGPIPLAFGSIPVDVSLDLRQNNLSGEIPQVAPLLSQGPTAFSGNPGLCGFPLKNACPAPKQVPKIPKANPSLNMHPSDGTLRPIASEKRKSPASTVAILAVVLLIALAAIFVLQWKLRRRRYAGVGKEPSNQKSSSPGFSASVTGGSVTGERREGHVSELYAAVDERFGLELEELLRSSAYVVGKGRSGIVYKVVVGRECSAVAVRRLSENEDSDGPSSGDEWRRRRAFESEAIAIGRAKHPNVVRLVAYYYAPEERLLIYEYIPNGSLHAALHGGHLNPTAPTLPWATRLSVLQGAARGLAYLHEFNPRKHAHGSISSNKILLDDNLRPHISGFGLARLVAAGSQEKLAYSSKIVASPRAAAGYTPPEMWGATGASTPTQKGDVYSFGVVALEAVTGRAADAELEGWVRQAFREERPLSEVVDPALLHEVHAKPEVLAVFHIALRCTEADSELRPRMRAVAENLDRISSSSQRTVFEPSR</sequence>
<evidence type="ECO:0000259" key="12">
    <source>
        <dbReference type="PROSITE" id="PS50011"/>
    </source>
</evidence>
<dbReference type="FunFam" id="3.80.10.10:FF:000129">
    <property type="entry name" value="Leucine-rich repeat receptor-like kinase"/>
    <property type="match status" value="1"/>
</dbReference>
<feature type="region of interest" description="Disordered" evidence="9">
    <location>
        <begin position="303"/>
        <end position="329"/>
    </location>
</feature>
<evidence type="ECO:0000313" key="14">
    <source>
        <dbReference type="Proteomes" id="UP000734854"/>
    </source>
</evidence>
<comment type="caution">
    <text evidence="13">The sequence shown here is derived from an EMBL/GenBank/DDBJ whole genome shotgun (WGS) entry which is preliminary data.</text>
</comment>
<keyword evidence="2" id="KW-0597">Phosphoprotein</keyword>
<evidence type="ECO:0000256" key="5">
    <source>
        <dbReference type="ARBA" id="ARBA00022729"/>
    </source>
</evidence>
<keyword evidence="7 10" id="KW-1133">Transmembrane helix</keyword>
<keyword evidence="3" id="KW-0433">Leucine-rich repeat</keyword>
<keyword evidence="6" id="KW-0677">Repeat</keyword>
<dbReference type="GO" id="GO:0005524">
    <property type="term" value="F:ATP binding"/>
    <property type="evidence" value="ECO:0007669"/>
    <property type="project" value="InterPro"/>
</dbReference>
<dbReference type="GO" id="GO:0004672">
    <property type="term" value="F:protein kinase activity"/>
    <property type="evidence" value="ECO:0007669"/>
    <property type="project" value="InterPro"/>
</dbReference>
<dbReference type="InterPro" id="IPR001611">
    <property type="entry name" value="Leu-rich_rpt"/>
</dbReference>
<reference evidence="13 14" key="1">
    <citation type="submission" date="2020-08" db="EMBL/GenBank/DDBJ databases">
        <title>Plant Genome Project.</title>
        <authorList>
            <person name="Zhang R.-G."/>
        </authorList>
    </citation>
    <scope>NUCLEOTIDE SEQUENCE [LARGE SCALE GENOMIC DNA]</scope>
    <source>
        <tissue evidence="13">Rhizome</tissue>
    </source>
</reference>
<dbReference type="AlphaFoldDB" id="A0A8J5LAC6"/>
<protein>
    <recommendedName>
        <fullName evidence="12">Protein kinase domain-containing protein</fullName>
    </recommendedName>
</protein>
<keyword evidence="8 10" id="KW-0472">Membrane</keyword>
<feature type="signal peptide" evidence="11">
    <location>
        <begin position="1"/>
        <end position="23"/>
    </location>
</feature>
<evidence type="ECO:0000256" key="1">
    <source>
        <dbReference type="ARBA" id="ARBA00004167"/>
    </source>
</evidence>
<keyword evidence="5 11" id="KW-0732">Signal</keyword>
<evidence type="ECO:0000256" key="11">
    <source>
        <dbReference type="SAM" id="SignalP"/>
    </source>
</evidence>
<evidence type="ECO:0000256" key="7">
    <source>
        <dbReference type="ARBA" id="ARBA00022989"/>
    </source>
</evidence>
<dbReference type="PROSITE" id="PS50011">
    <property type="entry name" value="PROTEIN_KINASE_DOM"/>
    <property type="match status" value="1"/>
</dbReference>
<keyword evidence="4 10" id="KW-0812">Transmembrane</keyword>
<dbReference type="InterPro" id="IPR046959">
    <property type="entry name" value="PRK1-6/SRF4-like"/>
</dbReference>
<dbReference type="GO" id="GO:0016020">
    <property type="term" value="C:membrane"/>
    <property type="evidence" value="ECO:0007669"/>
    <property type="project" value="UniProtKB-SubCell"/>
</dbReference>
<dbReference type="InterPro" id="IPR001245">
    <property type="entry name" value="Ser-Thr/Tyr_kinase_cat_dom"/>
</dbReference>
<name>A0A8J5LAC6_ZINOF</name>
<feature type="compositionally biased region" description="Polar residues" evidence="9">
    <location>
        <begin position="307"/>
        <end position="324"/>
    </location>
</feature>
<evidence type="ECO:0000313" key="13">
    <source>
        <dbReference type="EMBL" id="KAG6506602.1"/>
    </source>
</evidence>
<gene>
    <name evidence="13" type="ORF">ZIOFF_031926</name>
</gene>
<proteinExistence type="predicted"/>
<evidence type="ECO:0000256" key="10">
    <source>
        <dbReference type="SAM" id="Phobius"/>
    </source>
</evidence>
<keyword evidence="14" id="KW-1185">Reference proteome</keyword>
<dbReference type="InterPro" id="IPR000719">
    <property type="entry name" value="Prot_kinase_dom"/>
</dbReference>
<dbReference type="Pfam" id="PF00560">
    <property type="entry name" value="LRR_1"/>
    <property type="match status" value="1"/>
</dbReference>
<evidence type="ECO:0000256" key="4">
    <source>
        <dbReference type="ARBA" id="ARBA00022692"/>
    </source>
</evidence>
<dbReference type="Pfam" id="PF08263">
    <property type="entry name" value="LRRNT_2"/>
    <property type="match status" value="1"/>
</dbReference>
<feature type="transmembrane region" description="Helical" evidence="10">
    <location>
        <begin position="271"/>
        <end position="291"/>
    </location>
</feature>
<accession>A0A8J5LAC6</accession>
<dbReference type="PANTHER" id="PTHR48007:SF8">
    <property type="entry name" value="RECEPTOR PROTEIN KINASE-LIKE PROTEIN ZAR1"/>
    <property type="match status" value="1"/>
</dbReference>
<dbReference type="OrthoDB" id="1911848at2759"/>